<dbReference type="GO" id="GO:0004527">
    <property type="term" value="F:exonuclease activity"/>
    <property type="evidence" value="ECO:0007669"/>
    <property type="project" value="UniProtKB-KW"/>
</dbReference>
<organism evidence="3 4">
    <name type="scientific">Haloferula luteola</name>
    <dbReference type="NCBI Taxonomy" id="595692"/>
    <lineage>
        <taxon>Bacteria</taxon>
        <taxon>Pseudomonadati</taxon>
        <taxon>Verrucomicrobiota</taxon>
        <taxon>Verrucomicrobiia</taxon>
        <taxon>Verrucomicrobiales</taxon>
        <taxon>Verrucomicrobiaceae</taxon>
        <taxon>Haloferula</taxon>
    </lineage>
</organism>
<dbReference type="Proteomes" id="UP000557717">
    <property type="component" value="Unassembled WGS sequence"/>
</dbReference>
<dbReference type="Gene3D" id="3.60.10.10">
    <property type="entry name" value="Endonuclease/exonuclease/phosphatase"/>
    <property type="match status" value="1"/>
</dbReference>
<accession>A0A840VHJ1</accession>
<protein>
    <submittedName>
        <fullName evidence="3">Endonuclease/exonuclease/phosphatase family metal-dependent hydrolase</fullName>
    </submittedName>
</protein>
<sequence>MKARFLHAPKILGAFFLACILGSCREEKSADWPEPTLEESNSAAPAAATTPPASAQQGTQTDPAAPNTDSADRVRFLAYNVENWLSMDRYVDGKQVTSAGKPEKEKEALVTIVARQRPDVFGLCEIGSEADLADLQSRLTKAGLELTHSYYTGGGDDTRHLALLSRFPITRTVPHKDLEYRLNGREFTMGRGILDATLETPVGTVRFLGTHLKSKREVPEGDQEQMRRSEAHIMRREIESALREDSAMPLIIYGDMNDTRQAPALRILQGPRNGPLSIQMVHLRDSVGTSWTHHWSYQDVYSRFDYVLFNSALKDRMLWDDCHIVDDPEVADASDHRPIVVEFR</sequence>
<dbReference type="GO" id="GO:0004519">
    <property type="term" value="F:endonuclease activity"/>
    <property type="evidence" value="ECO:0007669"/>
    <property type="project" value="UniProtKB-KW"/>
</dbReference>
<dbReference type="SUPFAM" id="SSF56219">
    <property type="entry name" value="DNase I-like"/>
    <property type="match status" value="1"/>
</dbReference>
<feature type="compositionally biased region" description="Low complexity" evidence="1">
    <location>
        <begin position="42"/>
        <end position="55"/>
    </location>
</feature>
<dbReference type="Pfam" id="PF03372">
    <property type="entry name" value="Exo_endo_phos"/>
    <property type="match status" value="1"/>
</dbReference>
<evidence type="ECO:0000259" key="2">
    <source>
        <dbReference type="Pfam" id="PF03372"/>
    </source>
</evidence>
<comment type="caution">
    <text evidence="3">The sequence shown here is derived from an EMBL/GenBank/DDBJ whole genome shotgun (WGS) entry which is preliminary data.</text>
</comment>
<feature type="region of interest" description="Disordered" evidence="1">
    <location>
        <begin position="30"/>
        <end position="69"/>
    </location>
</feature>
<keyword evidence="3" id="KW-0378">Hydrolase</keyword>
<dbReference type="PANTHER" id="PTHR42834:SF1">
    <property type="entry name" value="ENDONUCLEASE_EXONUCLEASE_PHOSPHATASE FAMILY PROTEIN (AFU_ORTHOLOGUE AFUA_3G09210)"/>
    <property type="match status" value="1"/>
</dbReference>
<reference evidence="3 4" key="1">
    <citation type="submission" date="2020-08" db="EMBL/GenBank/DDBJ databases">
        <title>Genomic Encyclopedia of Type Strains, Phase IV (KMG-IV): sequencing the most valuable type-strain genomes for metagenomic binning, comparative biology and taxonomic classification.</title>
        <authorList>
            <person name="Goeker M."/>
        </authorList>
    </citation>
    <scope>NUCLEOTIDE SEQUENCE [LARGE SCALE GENOMIC DNA]</scope>
    <source>
        <strain evidence="3 4">YC6886</strain>
    </source>
</reference>
<keyword evidence="3" id="KW-0255">Endonuclease</keyword>
<dbReference type="EMBL" id="JACHFD010000023">
    <property type="protein sequence ID" value="MBB5353279.1"/>
    <property type="molecule type" value="Genomic_DNA"/>
</dbReference>
<keyword evidence="4" id="KW-1185">Reference proteome</keyword>
<dbReference type="AlphaFoldDB" id="A0A840VHJ1"/>
<proteinExistence type="predicted"/>
<dbReference type="InterPro" id="IPR036691">
    <property type="entry name" value="Endo/exonu/phosph_ase_sf"/>
</dbReference>
<keyword evidence="3" id="KW-0540">Nuclease</keyword>
<name>A0A840VHJ1_9BACT</name>
<keyword evidence="3" id="KW-0269">Exonuclease</keyword>
<gene>
    <name evidence="3" type="ORF">HNR46_003534</name>
</gene>
<evidence type="ECO:0000256" key="1">
    <source>
        <dbReference type="SAM" id="MobiDB-lite"/>
    </source>
</evidence>
<feature type="domain" description="Endonuclease/exonuclease/phosphatase" evidence="2">
    <location>
        <begin position="104"/>
        <end position="336"/>
    </location>
</feature>
<dbReference type="RefSeq" id="WP_184021001.1">
    <property type="nucleotide sequence ID" value="NZ_JACHFD010000023.1"/>
</dbReference>
<dbReference type="PANTHER" id="PTHR42834">
    <property type="entry name" value="ENDONUCLEASE/EXONUCLEASE/PHOSPHATASE FAMILY PROTEIN (AFU_ORTHOLOGUE AFUA_3G09210)"/>
    <property type="match status" value="1"/>
</dbReference>
<dbReference type="PROSITE" id="PS51257">
    <property type="entry name" value="PROKAR_LIPOPROTEIN"/>
    <property type="match status" value="1"/>
</dbReference>
<dbReference type="InterPro" id="IPR005135">
    <property type="entry name" value="Endo/exonuclease/phosphatase"/>
</dbReference>
<evidence type="ECO:0000313" key="3">
    <source>
        <dbReference type="EMBL" id="MBB5353279.1"/>
    </source>
</evidence>
<evidence type="ECO:0000313" key="4">
    <source>
        <dbReference type="Proteomes" id="UP000557717"/>
    </source>
</evidence>